<feature type="domain" description="CAF17 C-terminal" evidence="2">
    <location>
        <begin position="199"/>
        <end position="270"/>
    </location>
</feature>
<keyword evidence="1" id="KW-0809">Transit peptide</keyword>
<evidence type="ECO:0000256" key="1">
    <source>
        <dbReference type="ARBA" id="ARBA00022946"/>
    </source>
</evidence>
<dbReference type="PANTHER" id="PTHR22602">
    <property type="entry name" value="TRANSFERASE CAF17, MITOCHONDRIAL-RELATED"/>
    <property type="match status" value="1"/>
</dbReference>
<dbReference type="NCBIfam" id="TIGR03317">
    <property type="entry name" value="ygfZ_signature"/>
    <property type="match status" value="1"/>
</dbReference>
<accession>A0A9X2HB12</accession>
<dbReference type="InterPro" id="IPR017703">
    <property type="entry name" value="YgfZ/GCV_T_CS"/>
</dbReference>
<dbReference type="EMBL" id="JALHBS010000044">
    <property type="protein sequence ID" value="MCP3055127.1"/>
    <property type="molecule type" value="Genomic_DNA"/>
</dbReference>
<evidence type="ECO:0000313" key="3">
    <source>
        <dbReference type="EMBL" id="MCP3055127.1"/>
    </source>
</evidence>
<evidence type="ECO:0000259" key="2">
    <source>
        <dbReference type="Pfam" id="PF25455"/>
    </source>
</evidence>
<dbReference type="InterPro" id="IPR045179">
    <property type="entry name" value="YgfZ/GcvT"/>
</dbReference>
<protein>
    <submittedName>
        <fullName evidence="3">Folate-binding protein</fullName>
    </submittedName>
</protein>
<dbReference type="InterPro" id="IPR057460">
    <property type="entry name" value="CAF17_C"/>
</dbReference>
<dbReference type="GO" id="GO:0016226">
    <property type="term" value="P:iron-sulfur cluster assembly"/>
    <property type="evidence" value="ECO:0007669"/>
    <property type="project" value="TreeGrafter"/>
</dbReference>
<name>A0A9X2HB12_9HYPH</name>
<sequence>MPYAQLPERTVLAVTGDDADHFLQTLVTADLDQLGGAEMRPSALLTPQGKVLFEFLIGRIEGGYRLDCAASAATDLKKRLTLYRLRSKVAIAIDEIPVLAVWQENTEQVAGLLVDRRFPDGDVGRLYGDPPAGIEAADPADYRALRVRSGIAEAETDYPGSDVFPHDVLLDQNGGVSFKKGCFVGQEVVSRMQHRGTARRRLMLLSGERHLTPGANIEAGGKAIGTVLATTGTDGFGFVRIDRLADMVARGETLSSDGVPLTATIPPWAGFSLPEPNQAASGTDE</sequence>
<reference evidence="3" key="1">
    <citation type="submission" date="2022-03" db="EMBL/GenBank/DDBJ databases">
        <title>Aurantimonas Liuensis sp. Nov., isolated from the hadal seawater of the Mariana Trench.</title>
        <authorList>
            <person name="Liu R."/>
        </authorList>
    </citation>
    <scope>NUCLEOTIDE SEQUENCE</scope>
    <source>
        <strain evidence="3">LRZ36</strain>
    </source>
</reference>
<dbReference type="RefSeq" id="WP_253963989.1">
    <property type="nucleotide sequence ID" value="NZ_JALHBS010000044.1"/>
</dbReference>
<keyword evidence="4" id="KW-1185">Reference proteome</keyword>
<dbReference type="Gene3D" id="3.30.1360.120">
    <property type="entry name" value="Probable tRNA modification gtpase trme, domain 1"/>
    <property type="match status" value="2"/>
</dbReference>
<dbReference type="Pfam" id="PF25455">
    <property type="entry name" value="Beta-barrel_CAF17_C"/>
    <property type="match status" value="1"/>
</dbReference>
<evidence type="ECO:0000313" key="4">
    <source>
        <dbReference type="Proteomes" id="UP001155220"/>
    </source>
</evidence>
<dbReference type="PANTHER" id="PTHR22602:SF0">
    <property type="entry name" value="TRANSFERASE CAF17, MITOCHONDRIAL-RELATED"/>
    <property type="match status" value="1"/>
</dbReference>
<organism evidence="3 4">
    <name type="scientific">Aurantimonas marianensis</name>
    <dbReference type="NCBI Taxonomy" id="2920428"/>
    <lineage>
        <taxon>Bacteria</taxon>
        <taxon>Pseudomonadati</taxon>
        <taxon>Pseudomonadota</taxon>
        <taxon>Alphaproteobacteria</taxon>
        <taxon>Hyphomicrobiales</taxon>
        <taxon>Aurantimonadaceae</taxon>
        <taxon>Aurantimonas</taxon>
    </lineage>
</organism>
<comment type="caution">
    <text evidence="3">The sequence shown here is derived from an EMBL/GenBank/DDBJ whole genome shotgun (WGS) entry which is preliminary data.</text>
</comment>
<proteinExistence type="predicted"/>
<dbReference type="AlphaFoldDB" id="A0A9X2HB12"/>
<gene>
    <name evidence="3" type="ORF">MJ956_08180</name>
</gene>
<dbReference type="SUPFAM" id="SSF103025">
    <property type="entry name" value="Folate-binding domain"/>
    <property type="match status" value="1"/>
</dbReference>
<dbReference type="InterPro" id="IPR027266">
    <property type="entry name" value="TrmE/GcvT-like"/>
</dbReference>
<dbReference type="Proteomes" id="UP001155220">
    <property type="component" value="Unassembled WGS sequence"/>
</dbReference>